<reference evidence="1 2" key="1">
    <citation type="journal article" date="2022" name="Nat. Ecol. Evol.">
        <title>A masculinizing supergene underlies an exaggerated male reproductive morph in a spider.</title>
        <authorList>
            <person name="Hendrickx F."/>
            <person name="De Corte Z."/>
            <person name="Sonet G."/>
            <person name="Van Belleghem S.M."/>
            <person name="Kostlbacher S."/>
            <person name="Vangestel C."/>
        </authorList>
    </citation>
    <scope>NUCLEOTIDE SEQUENCE [LARGE SCALE GENOMIC DNA]</scope>
    <source>
        <strain evidence="1">W744_W776</strain>
    </source>
</reference>
<comment type="caution">
    <text evidence="1">The sequence shown here is derived from an EMBL/GenBank/DDBJ whole genome shotgun (WGS) entry which is preliminary data.</text>
</comment>
<protein>
    <submittedName>
        <fullName evidence="1">Uncharacterized protein</fullName>
    </submittedName>
</protein>
<keyword evidence="2" id="KW-1185">Reference proteome</keyword>
<proteinExistence type="predicted"/>
<dbReference type="EMBL" id="JAFNEN010000651">
    <property type="protein sequence ID" value="KAG8179074.1"/>
    <property type="molecule type" value="Genomic_DNA"/>
</dbReference>
<dbReference type="AlphaFoldDB" id="A0AAV6U4T0"/>
<accession>A0AAV6U4T0</accession>
<dbReference type="Proteomes" id="UP000827092">
    <property type="component" value="Unassembled WGS sequence"/>
</dbReference>
<evidence type="ECO:0000313" key="1">
    <source>
        <dbReference type="EMBL" id="KAG8179074.1"/>
    </source>
</evidence>
<evidence type="ECO:0000313" key="2">
    <source>
        <dbReference type="Proteomes" id="UP000827092"/>
    </source>
</evidence>
<name>A0AAV6U4T0_9ARAC</name>
<sequence>MTDTPSHVGSVHDWFGTFPRSGSNSQKKGILTIVKSNVVYVKIRGSLTNSSSLSLQWNDSSRFPTQVVSFQLDAPCTSVQVVDNVIPVIFAGADEMPMNTSGSNF</sequence>
<organism evidence="1 2">
    <name type="scientific">Oedothorax gibbosus</name>
    <dbReference type="NCBI Taxonomy" id="931172"/>
    <lineage>
        <taxon>Eukaryota</taxon>
        <taxon>Metazoa</taxon>
        <taxon>Ecdysozoa</taxon>
        <taxon>Arthropoda</taxon>
        <taxon>Chelicerata</taxon>
        <taxon>Arachnida</taxon>
        <taxon>Araneae</taxon>
        <taxon>Araneomorphae</taxon>
        <taxon>Entelegynae</taxon>
        <taxon>Araneoidea</taxon>
        <taxon>Linyphiidae</taxon>
        <taxon>Erigoninae</taxon>
        <taxon>Oedothorax</taxon>
    </lineage>
</organism>
<gene>
    <name evidence="1" type="ORF">JTE90_010103</name>
</gene>